<keyword evidence="3" id="KW-1185">Reference proteome</keyword>
<feature type="chain" id="PRO_5008620812" description="GLPGLI family protein" evidence="1">
    <location>
        <begin position="19"/>
        <end position="281"/>
    </location>
</feature>
<keyword evidence="1" id="KW-0732">Signal</keyword>
<dbReference type="AlphaFoldDB" id="A0A1B8ZLP3"/>
<dbReference type="Proteomes" id="UP000092651">
    <property type="component" value="Unassembled WGS sequence"/>
</dbReference>
<evidence type="ECO:0008006" key="4">
    <source>
        <dbReference type="Google" id="ProtNLM"/>
    </source>
</evidence>
<feature type="signal peptide" evidence="1">
    <location>
        <begin position="1"/>
        <end position="18"/>
    </location>
</feature>
<reference evidence="2 3" key="1">
    <citation type="submission" date="2016-07" db="EMBL/GenBank/DDBJ databases">
        <authorList>
            <person name="Jeong J.-J."/>
            <person name="Kim D.W."/>
            <person name="Sang M.K."/>
            <person name="Choi I.-G."/>
            <person name="Kim K.D."/>
        </authorList>
    </citation>
    <scope>NUCLEOTIDE SEQUENCE [LARGE SCALE GENOMIC DNA]</scope>
    <source>
        <strain evidence="2 3">UTM-3</strain>
    </source>
</reference>
<accession>A0A1B8ZLP3</accession>
<evidence type="ECO:0000313" key="2">
    <source>
        <dbReference type="EMBL" id="OCA72474.1"/>
    </source>
</evidence>
<dbReference type="RefSeq" id="WP_065394696.1">
    <property type="nucleotide sequence ID" value="NZ_MAYH01000023.1"/>
</dbReference>
<name>A0A1B8ZLP3_9FLAO</name>
<sequence>MKKKFQILFLAFAATVSAQNYRFVYEYKMKPDIENKYAEVTDYMNLDTDGKKSYFYNAVKYERDSAYQVNKDLAALFKSKNYDRNLNYILEKDYAKKETNLYDKFKTANLVLTDHESPKWVIHKEFLKINDINCQKATAKYKGREWEAWFSKDYPVNDGPYKFNGLPGLIVRVRDSEDDHIFNLIQVKKVNEMFSLVPKNSKKITEQEYKKLLKNDVFSPEDIESMNVDSKAGKMGIQLKDGYIAQLDLDQIKKAGKGNNDAEIARMLKKGNNPIERESTH</sequence>
<evidence type="ECO:0000256" key="1">
    <source>
        <dbReference type="SAM" id="SignalP"/>
    </source>
</evidence>
<organism evidence="2 3">
    <name type="scientific">Chryseobacterium artocarpi</name>
    <dbReference type="NCBI Taxonomy" id="1414727"/>
    <lineage>
        <taxon>Bacteria</taxon>
        <taxon>Pseudomonadati</taxon>
        <taxon>Bacteroidota</taxon>
        <taxon>Flavobacteriia</taxon>
        <taxon>Flavobacteriales</taxon>
        <taxon>Weeksellaceae</taxon>
        <taxon>Chryseobacterium group</taxon>
        <taxon>Chryseobacterium</taxon>
    </lineage>
</organism>
<dbReference type="NCBIfam" id="TIGR01200">
    <property type="entry name" value="GLPGLI"/>
    <property type="match status" value="1"/>
</dbReference>
<dbReference type="EMBL" id="MAYH01000023">
    <property type="protein sequence ID" value="OCA72474.1"/>
    <property type="molecule type" value="Genomic_DNA"/>
</dbReference>
<dbReference type="Pfam" id="PF09697">
    <property type="entry name" value="Porph_ging"/>
    <property type="match status" value="1"/>
</dbReference>
<comment type="caution">
    <text evidence="2">The sequence shown here is derived from an EMBL/GenBank/DDBJ whole genome shotgun (WGS) entry which is preliminary data.</text>
</comment>
<proteinExistence type="predicted"/>
<dbReference type="InterPro" id="IPR005901">
    <property type="entry name" value="GLPGLI"/>
</dbReference>
<protein>
    <recommendedName>
        <fullName evidence="4">GLPGLI family protein</fullName>
    </recommendedName>
</protein>
<evidence type="ECO:0000313" key="3">
    <source>
        <dbReference type="Proteomes" id="UP000092651"/>
    </source>
</evidence>
<gene>
    <name evidence="2" type="ORF">BBI01_10150</name>
</gene>
<dbReference type="OrthoDB" id="1440774at2"/>